<dbReference type="Proteomes" id="UP001233673">
    <property type="component" value="Unassembled WGS sequence"/>
</dbReference>
<proteinExistence type="predicted"/>
<dbReference type="Pfam" id="PF08310">
    <property type="entry name" value="LGFP"/>
    <property type="match status" value="7"/>
</dbReference>
<evidence type="ECO:0000313" key="2">
    <source>
        <dbReference type="Proteomes" id="UP001233673"/>
    </source>
</evidence>
<dbReference type="SUPFAM" id="SSF55486">
    <property type="entry name" value="Metalloproteases ('zincins'), catalytic domain"/>
    <property type="match status" value="1"/>
</dbReference>
<reference evidence="2" key="1">
    <citation type="submission" date="2023-05" db="EMBL/GenBank/DDBJ databases">
        <title>Draft genome of Pseudofrankia sp. BMG5.37.</title>
        <authorList>
            <person name="Gtari M."/>
            <person name="Ghodhbane F."/>
            <person name="Sbissi I."/>
        </authorList>
    </citation>
    <scope>NUCLEOTIDE SEQUENCE [LARGE SCALE GENOMIC DNA]</scope>
    <source>
        <strain evidence="2">BMG 814</strain>
    </source>
</reference>
<dbReference type="Pfam" id="PF10462">
    <property type="entry name" value="Peptidase_M66"/>
    <property type="match status" value="1"/>
</dbReference>
<keyword evidence="1" id="KW-0378">Hydrolase</keyword>
<keyword evidence="1" id="KW-0645">Protease</keyword>
<dbReference type="GO" id="GO:0008237">
    <property type="term" value="F:metallopeptidase activity"/>
    <property type="evidence" value="ECO:0007669"/>
    <property type="project" value="UniProtKB-KW"/>
</dbReference>
<sequence length="889" mass="91835">MRPLVVITVGIVLLGVAGVPSSRAEEQPTAAGDVVVGELIQAWADPEHDGPAAEQHAEHPDDGLLSWIDVAGGDTVRVSTGDVDDIEVGATVEVTVGAEVRDEATVEHGLEPAREVVTAEVVAPAEPAAATAPHTNGVTVVMVQPGGAPRDGKQLSDVVTAVDGAVRQFWHEQSDGAITVAVTGSHDWLSTTAGCSTPFQLWDEVATAVGWTGGPGRHLLLYVPYGTPGCSYGLGTIGSGVGSGGQVYVQDTATSVLAHELGHNFGLGHSSAVQCDATPETAPCRTVSYQDMYDVMGISWDQVGSLNAPHAARLGFLPSAAQRSVSSTGTGGTHTLSPMGSRSGLRVLALTAGTTRYWVEYRAATGRDTWLSDPAAASYGLQPGVLVRRDGPGPISDTSLLLDGTPAGQAAWDQDQQTVLPAGNRMLLEQGLTVSVVSTSSTGATVNVRTAADGPVDDSPIARLYSSLGGSNGPLGAPLAAERCGLRDGGCQQSFERGAIYWSPATGARTLTGALGARWAELGAETSWLGYPTGGAVCGLRNGGCLQLFQGGGLYWSPATGARAVSGGLWARWGSLGYETGRLGYPTGDPVCGLRDGGCLQLFQGGGLYWSPATGARLVSGALWAKWGSLGYEAGGLGYPATDPVCGLRDGGCFQHFQRGSLYWSPATGAHSVTGALGARWGAMGYEYGWLAYPTTDAICGLRDGGCFQLFQGGGLYWSPATGARAVSGGLWAKWGSLGYEAGGLGYPATDPVCGLRDGGCFQHFQRGSLYWSPATGAHSVTGALGARWGSMGHEYGWLAYPTTDGICGLRDGGCLQLFQGGALYWSPATGARFLYGPIYAAWAATGWETGPLGYPVEDPRPAGGGQSQRFQGGVLTLEIRTGQVRRTA</sequence>
<dbReference type="InterPro" id="IPR013207">
    <property type="entry name" value="LGFP"/>
</dbReference>
<dbReference type="InterPro" id="IPR024079">
    <property type="entry name" value="MetalloPept_cat_dom_sf"/>
</dbReference>
<dbReference type="EMBL" id="JASNFN010000009">
    <property type="protein sequence ID" value="MDP5182841.1"/>
    <property type="molecule type" value="Genomic_DNA"/>
</dbReference>
<protein>
    <submittedName>
        <fullName evidence="1">M66 family metalloprotease</fullName>
    </submittedName>
</protein>
<keyword evidence="2" id="KW-1185">Reference proteome</keyword>
<dbReference type="Gene3D" id="3.40.390.10">
    <property type="entry name" value="Collagenase (Catalytic Domain)"/>
    <property type="match status" value="1"/>
</dbReference>
<accession>A0ABT9IB88</accession>
<name>A0ABT9IB88_9ACTN</name>
<gene>
    <name evidence="1" type="ORF">QOZ88_09325</name>
</gene>
<keyword evidence="1" id="KW-0482">Metalloprotease</keyword>
<evidence type="ECO:0000313" key="1">
    <source>
        <dbReference type="EMBL" id="MDP5182841.1"/>
    </source>
</evidence>
<comment type="caution">
    <text evidence="1">The sequence shown here is derived from an EMBL/GenBank/DDBJ whole genome shotgun (WGS) entry which is preliminary data.</text>
</comment>
<organism evidence="1 2">
    <name type="scientific">Blastococcus carthaginiensis</name>
    <dbReference type="NCBI Taxonomy" id="3050034"/>
    <lineage>
        <taxon>Bacteria</taxon>
        <taxon>Bacillati</taxon>
        <taxon>Actinomycetota</taxon>
        <taxon>Actinomycetes</taxon>
        <taxon>Geodermatophilales</taxon>
        <taxon>Geodermatophilaceae</taxon>
        <taxon>Blastococcus</taxon>
    </lineage>
</organism>
<dbReference type="RefSeq" id="WP_305999506.1">
    <property type="nucleotide sequence ID" value="NZ_JASNFN010000009.1"/>
</dbReference>